<accession>A0ABS1YSX2</accession>
<feature type="domain" description="Reverse transcriptase" evidence="2">
    <location>
        <begin position="133"/>
        <end position="451"/>
    </location>
</feature>
<dbReference type="Proteomes" id="UP000603506">
    <property type="component" value="Unassembled WGS sequence"/>
</dbReference>
<dbReference type="Pfam" id="PF00078">
    <property type="entry name" value="RVT_1"/>
    <property type="match status" value="1"/>
</dbReference>
<evidence type="ECO:0000259" key="2">
    <source>
        <dbReference type="PROSITE" id="PS50878"/>
    </source>
</evidence>
<gene>
    <name evidence="3" type="ORF">JNB19_01855</name>
</gene>
<dbReference type="RefSeq" id="WP_203093123.1">
    <property type="nucleotide sequence ID" value="NZ_JAESPH010000003.1"/>
</dbReference>
<proteinExistence type="inferred from homology"/>
<evidence type="ECO:0000313" key="3">
    <source>
        <dbReference type="EMBL" id="MBM0649507.1"/>
    </source>
</evidence>
<dbReference type="PANTHER" id="PTHR34047:SF8">
    <property type="entry name" value="PROTEIN YKFC"/>
    <property type="match status" value="1"/>
</dbReference>
<sequence>MKPIEDFFSETQIIKSICKIRVKLAKSRSKKHLLNYLTKNSKYNYHQSIKPTNELEKLQFEIDKQLKKILPPRKKWKEPLLPIIDNQSRKIIKRRVFNNSSDRNFYSLLNTIKYHKNINSQETWLLNLTEFVTEIRDILIDKKYTLTSPIIIPKLKNEKRQKEGNECRPICMFNLKDRIVLSIVNKFLTYLFDSAFENTSYAFRIKKNSEGKNLSHHDCIRDILKYKEQYNNEQLFIVECDMQKFYDTVNHNIIKEEFNTLISETKKHYPNLDLDLVINIFYSYLECFCFNKDVPKKEELDYWESYKIPNGFFGWINEKELSDCGININRERMGVPQGGALSGLIANIYLNKVDKKLMIFKDIFYARFCDDMIIISPSQEECEKAKEVYLSTLSKELKLFPHLFKNNEELINIRSNKKSYKPFWEGKSKGVYLWGCEENNKLSFPWIGFVGYEINYKGEVRVRKKSLQKELKKQRTIVEEIKKAVSKGQRCSKYTIIESAINRLIGMSVGRVKMYNYDKVPANLCWKNGFKELTLNKYSLKQLKQLDRSRNKLYYRLFKDIDEKKSKSKTKRVPNKYNKPFSYYYQVLERKKSNSNNYS</sequence>
<comment type="similarity">
    <text evidence="1">Belongs to the bacterial reverse transcriptase family.</text>
</comment>
<dbReference type="CDD" id="cd01651">
    <property type="entry name" value="RT_G2_intron"/>
    <property type="match status" value="1"/>
</dbReference>
<keyword evidence="3" id="KW-0695">RNA-directed DNA polymerase</keyword>
<dbReference type="GO" id="GO:0003964">
    <property type="term" value="F:RNA-directed DNA polymerase activity"/>
    <property type="evidence" value="ECO:0007669"/>
    <property type="project" value="UniProtKB-KW"/>
</dbReference>
<dbReference type="InterPro" id="IPR051083">
    <property type="entry name" value="GrpII_Intron_Splice-Mob/Def"/>
</dbReference>
<reference evidence="3 4" key="1">
    <citation type="submission" date="2021-01" db="EMBL/GenBank/DDBJ databases">
        <title>Evidence that Capnocytophaga endodontalis is a later homotypic synonym for Capnocytophaga genospecies AHN8471, and request for opinion on proposed recognition of strain AHN8471 as type strain of the species.</title>
        <authorList>
            <person name="Nicholson A.C."/>
            <person name="Hopper C.L."/>
            <person name="Gulvik C.A."/>
            <person name="Mcquiston J.R."/>
            <person name="Lau E.F."/>
        </authorList>
    </citation>
    <scope>NUCLEOTIDE SEQUENCE [LARGE SCALE GENOMIC DNA]</scope>
    <source>
        <strain evidence="3 4">AHN9576</strain>
    </source>
</reference>
<evidence type="ECO:0000256" key="1">
    <source>
        <dbReference type="ARBA" id="ARBA00034120"/>
    </source>
</evidence>
<keyword evidence="3" id="KW-0548">Nucleotidyltransferase</keyword>
<dbReference type="PANTHER" id="PTHR34047">
    <property type="entry name" value="NUCLEAR INTRON MATURASE 1, MITOCHONDRIAL-RELATED"/>
    <property type="match status" value="1"/>
</dbReference>
<dbReference type="PRINTS" id="PR01365">
    <property type="entry name" value="TELOMERASERT"/>
</dbReference>
<dbReference type="EMBL" id="JAEUAH010000001">
    <property type="protein sequence ID" value="MBM0649507.1"/>
    <property type="molecule type" value="Genomic_DNA"/>
</dbReference>
<dbReference type="InterPro" id="IPR043502">
    <property type="entry name" value="DNA/RNA_pol_sf"/>
</dbReference>
<keyword evidence="3" id="KW-0808">Transferase</keyword>
<dbReference type="InterPro" id="IPR003545">
    <property type="entry name" value="Telomerase_RT"/>
</dbReference>
<name>A0ABS1YSX2_9FLAO</name>
<protein>
    <submittedName>
        <fullName evidence="3">Group II intron reverse transcriptase domain-containing protein</fullName>
    </submittedName>
</protein>
<evidence type="ECO:0000313" key="4">
    <source>
        <dbReference type="Proteomes" id="UP000603506"/>
    </source>
</evidence>
<keyword evidence="4" id="KW-1185">Reference proteome</keyword>
<dbReference type="InterPro" id="IPR000477">
    <property type="entry name" value="RT_dom"/>
</dbReference>
<dbReference type="SUPFAM" id="SSF56672">
    <property type="entry name" value="DNA/RNA polymerases"/>
    <property type="match status" value="1"/>
</dbReference>
<comment type="caution">
    <text evidence="3">The sequence shown here is derived from an EMBL/GenBank/DDBJ whole genome shotgun (WGS) entry which is preliminary data.</text>
</comment>
<organism evidence="3 4">
    <name type="scientific">Capnocytophaga genosp. AHN8471</name>
    <dbReference type="NCBI Taxonomy" id="327574"/>
    <lineage>
        <taxon>Bacteria</taxon>
        <taxon>Pseudomonadati</taxon>
        <taxon>Bacteroidota</taxon>
        <taxon>Flavobacteriia</taxon>
        <taxon>Flavobacteriales</taxon>
        <taxon>Flavobacteriaceae</taxon>
        <taxon>Capnocytophaga</taxon>
    </lineage>
</organism>
<dbReference type="PROSITE" id="PS50878">
    <property type="entry name" value="RT_POL"/>
    <property type="match status" value="1"/>
</dbReference>